<dbReference type="OrthoDB" id="9800461at2"/>
<dbReference type="EMBL" id="CP017634">
    <property type="protein sequence ID" value="ATW27090.1"/>
    <property type="molecule type" value="Genomic_DNA"/>
</dbReference>
<evidence type="ECO:0000313" key="2">
    <source>
        <dbReference type="Proteomes" id="UP000323521"/>
    </source>
</evidence>
<dbReference type="Proteomes" id="UP000323521">
    <property type="component" value="Chromosome"/>
</dbReference>
<dbReference type="KEGG" id="fwa:DCMF_22135"/>
<evidence type="ECO:0008006" key="3">
    <source>
        <dbReference type="Google" id="ProtNLM"/>
    </source>
</evidence>
<evidence type="ECO:0000313" key="1">
    <source>
        <dbReference type="EMBL" id="ATW27090.1"/>
    </source>
</evidence>
<dbReference type="AlphaFoldDB" id="A0A3G1KXE0"/>
<sequence>MDRVGIETLDPKLEMEETMSVAVLNAPADYWERIGRSPSDFMIRQPSYGRLDFIHLFAVNKKMLEQQLRQWIYLLKPAGMIWVSWPEKSSEFISDLDEQVIREMAGKINLVGVKICSYDETWRAIKLVIMKEKSGWHKGLGHHGHGRGSSFTHLWKGFLSKSRS</sequence>
<dbReference type="RefSeq" id="WP_148136432.1">
    <property type="nucleotide sequence ID" value="NZ_CP017634.1"/>
</dbReference>
<name>A0A3G1KXE0_FORW1</name>
<organism evidence="1 2">
    <name type="scientific">Formimonas warabiya</name>
    <dbReference type="NCBI Taxonomy" id="1761012"/>
    <lineage>
        <taxon>Bacteria</taxon>
        <taxon>Bacillati</taxon>
        <taxon>Bacillota</taxon>
        <taxon>Clostridia</taxon>
        <taxon>Eubacteriales</taxon>
        <taxon>Peptococcaceae</taxon>
        <taxon>Candidatus Formimonas</taxon>
    </lineage>
</organism>
<accession>A0A3G1KXE0</accession>
<gene>
    <name evidence="1" type="ORF">DCMF_22135</name>
</gene>
<proteinExistence type="predicted"/>
<reference evidence="1 2" key="1">
    <citation type="submission" date="2016-10" db="EMBL/GenBank/DDBJ databases">
        <title>Complete Genome Sequence of Peptococcaceae strain DCMF.</title>
        <authorList>
            <person name="Edwards R.J."/>
            <person name="Holland S.I."/>
            <person name="Deshpande N.P."/>
            <person name="Wong Y.K."/>
            <person name="Ertan H."/>
            <person name="Manefield M."/>
            <person name="Russell T.L."/>
            <person name="Lee M.J."/>
        </authorList>
    </citation>
    <scope>NUCLEOTIDE SEQUENCE [LARGE SCALE GENOMIC DNA]</scope>
    <source>
        <strain evidence="1 2">DCMF</strain>
    </source>
</reference>
<protein>
    <recommendedName>
        <fullName evidence="3">DUF3052 domain-containing protein</fullName>
    </recommendedName>
</protein>
<keyword evidence="2" id="KW-1185">Reference proteome</keyword>